<keyword evidence="2" id="KW-0479">Metal-binding</keyword>
<dbReference type="GO" id="GO:0020037">
    <property type="term" value="F:heme binding"/>
    <property type="evidence" value="ECO:0007669"/>
    <property type="project" value="InterPro"/>
</dbReference>
<dbReference type="PANTHER" id="PTHR24300">
    <property type="entry name" value="CYTOCHROME P450 508A4-RELATED"/>
    <property type="match status" value="1"/>
</dbReference>
<accession>A0A8J2JF29</accession>
<name>A0A8J2JF29_9HEXA</name>
<organism evidence="4 5">
    <name type="scientific">Allacma fusca</name>
    <dbReference type="NCBI Taxonomy" id="39272"/>
    <lineage>
        <taxon>Eukaryota</taxon>
        <taxon>Metazoa</taxon>
        <taxon>Ecdysozoa</taxon>
        <taxon>Arthropoda</taxon>
        <taxon>Hexapoda</taxon>
        <taxon>Collembola</taxon>
        <taxon>Symphypleona</taxon>
        <taxon>Sminthuridae</taxon>
        <taxon>Allacma</taxon>
    </lineage>
</organism>
<dbReference type="InterPro" id="IPR050182">
    <property type="entry name" value="Cytochrome_P450_fam2"/>
</dbReference>
<dbReference type="GO" id="GO:0005506">
    <property type="term" value="F:iron ion binding"/>
    <property type="evidence" value="ECO:0007669"/>
    <property type="project" value="InterPro"/>
</dbReference>
<dbReference type="OrthoDB" id="2789670at2759"/>
<dbReference type="AlphaFoldDB" id="A0A8J2JF29"/>
<keyword evidence="3" id="KW-0408">Iron</keyword>
<comment type="similarity">
    <text evidence="1">Belongs to the cytochrome P450 family.</text>
</comment>
<evidence type="ECO:0000313" key="5">
    <source>
        <dbReference type="Proteomes" id="UP000708208"/>
    </source>
</evidence>
<protein>
    <submittedName>
        <fullName evidence="4">Uncharacterized protein</fullName>
    </submittedName>
</protein>
<dbReference type="Proteomes" id="UP000708208">
    <property type="component" value="Unassembled WGS sequence"/>
</dbReference>
<evidence type="ECO:0000256" key="1">
    <source>
        <dbReference type="ARBA" id="ARBA00010617"/>
    </source>
</evidence>
<keyword evidence="5" id="KW-1185">Reference proteome</keyword>
<dbReference type="PANTHER" id="PTHR24300:SF417">
    <property type="entry name" value="CYTOCHROME P450 508B1-RELATED"/>
    <property type="match status" value="1"/>
</dbReference>
<dbReference type="EMBL" id="CAJVCH010014002">
    <property type="protein sequence ID" value="CAG7677051.1"/>
    <property type="molecule type" value="Genomic_DNA"/>
</dbReference>
<evidence type="ECO:0000313" key="4">
    <source>
        <dbReference type="EMBL" id="CAG7677051.1"/>
    </source>
</evidence>
<dbReference type="GO" id="GO:0004497">
    <property type="term" value="F:monooxygenase activity"/>
    <property type="evidence" value="ECO:0007669"/>
    <property type="project" value="InterPro"/>
</dbReference>
<dbReference type="InterPro" id="IPR001128">
    <property type="entry name" value="Cyt_P450"/>
</dbReference>
<comment type="caution">
    <text evidence="4">The sequence shown here is derived from an EMBL/GenBank/DDBJ whole genome shotgun (WGS) entry which is preliminary data.</text>
</comment>
<feature type="non-terminal residue" evidence="4">
    <location>
        <position position="1"/>
    </location>
</feature>
<evidence type="ECO:0000256" key="3">
    <source>
        <dbReference type="ARBA" id="ARBA00023004"/>
    </source>
</evidence>
<proteinExistence type="inferred from homology"/>
<reference evidence="4" key="1">
    <citation type="submission" date="2021-06" db="EMBL/GenBank/DDBJ databases">
        <authorList>
            <person name="Hodson N. C."/>
            <person name="Mongue J. A."/>
            <person name="Jaron S. K."/>
        </authorList>
    </citation>
    <scope>NUCLEOTIDE SEQUENCE</scope>
</reference>
<evidence type="ECO:0000256" key="2">
    <source>
        <dbReference type="ARBA" id="ARBA00022723"/>
    </source>
</evidence>
<gene>
    <name evidence="4" type="ORF">AFUS01_LOCUS2444</name>
</gene>
<sequence>MHEIFYRYVENHRKNFSPDNPPQDFIDAYLKKISETTDKTSSFFGENGVESLRLTVSDLFIAGSETTASS</sequence>
<dbReference type="Pfam" id="PF00067">
    <property type="entry name" value="p450"/>
    <property type="match status" value="1"/>
</dbReference>
<dbReference type="GO" id="GO:0016705">
    <property type="term" value="F:oxidoreductase activity, acting on paired donors, with incorporation or reduction of molecular oxygen"/>
    <property type="evidence" value="ECO:0007669"/>
    <property type="project" value="InterPro"/>
</dbReference>